<dbReference type="SUPFAM" id="SSF46689">
    <property type="entry name" value="Homeodomain-like"/>
    <property type="match status" value="1"/>
</dbReference>
<evidence type="ECO:0000256" key="3">
    <source>
        <dbReference type="ARBA" id="ARBA00023015"/>
    </source>
</evidence>
<keyword evidence="7" id="KW-1185">Reference proteome</keyword>
<dbReference type="Proteomes" id="UP000184052">
    <property type="component" value="Unassembled WGS sequence"/>
</dbReference>
<dbReference type="SUPFAM" id="SSF52540">
    <property type="entry name" value="P-loop containing nucleoside triphosphate hydrolases"/>
    <property type="match status" value="1"/>
</dbReference>
<dbReference type="PANTHER" id="PTHR32071">
    <property type="entry name" value="TRANSCRIPTIONAL REGULATORY PROTEIN"/>
    <property type="match status" value="1"/>
</dbReference>
<dbReference type="InterPro" id="IPR027417">
    <property type="entry name" value="P-loop_NTPase"/>
</dbReference>
<organism evidence="6 7">
    <name type="scientific">Dethiosulfatibacter aminovorans DSM 17477</name>
    <dbReference type="NCBI Taxonomy" id="1121476"/>
    <lineage>
        <taxon>Bacteria</taxon>
        <taxon>Bacillati</taxon>
        <taxon>Bacillota</taxon>
        <taxon>Tissierellia</taxon>
        <taxon>Dethiosulfatibacter</taxon>
    </lineage>
</organism>
<dbReference type="Pfam" id="PF06506">
    <property type="entry name" value="PrpR_N"/>
    <property type="match status" value="1"/>
</dbReference>
<proteinExistence type="predicted"/>
<dbReference type="InterPro" id="IPR009057">
    <property type="entry name" value="Homeodomain-like_sf"/>
</dbReference>
<dbReference type="PROSITE" id="PS50045">
    <property type="entry name" value="SIGMA54_INTERACT_4"/>
    <property type="match status" value="1"/>
</dbReference>
<dbReference type="InterPro" id="IPR058031">
    <property type="entry name" value="AAA_lid_NorR"/>
</dbReference>
<dbReference type="Gene3D" id="3.40.50.10660">
    <property type="entry name" value="PrpR receptor domain-like"/>
    <property type="match status" value="1"/>
</dbReference>
<dbReference type="Pfam" id="PF02954">
    <property type="entry name" value="HTH_8"/>
    <property type="match status" value="1"/>
</dbReference>
<dbReference type="GO" id="GO:0043565">
    <property type="term" value="F:sequence-specific DNA binding"/>
    <property type="evidence" value="ECO:0007669"/>
    <property type="project" value="InterPro"/>
</dbReference>
<keyword evidence="4" id="KW-0804">Transcription</keyword>
<dbReference type="RefSeq" id="WP_073046878.1">
    <property type="nucleotide sequence ID" value="NZ_FQZL01000005.1"/>
</dbReference>
<evidence type="ECO:0000256" key="4">
    <source>
        <dbReference type="ARBA" id="ARBA00023163"/>
    </source>
</evidence>
<keyword evidence="2" id="KW-0067">ATP-binding</keyword>
<dbReference type="PROSITE" id="PS00675">
    <property type="entry name" value="SIGMA54_INTERACT_1"/>
    <property type="match status" value="1"/>
</dbReference>
<dbReference type="InterPro" id="IPR002078">
    <property type="entry name" value="Sigma_54_int"/>
</dbReference>
<dbReference type="Gene3D" id="3.40.50.2300">
    <property type="match status" value="1"/>
</dbReference>
<dbReference type="InterPro" id="IPR002197">
    <property type="entry name" value="HTH_Fis"/>
</dbReference>
<evidence type="ECO:0000259" key="5">
    <source>
        <dbReference type="PROSITE" id="PS50045"/>
    </source>
</evidence>
<dbReference type="GO" id="GO:0000156">
    <property type="term" value="F:phosphorelay response regulator activity"/>
    <property type="evidence" value="ECO:0007669"/>
    <property type="project" value="InterPro"/>
</dbReference>
<dbReference type="GO" id="GO:0005524">
    <property type="term" value="F:ATP binding"/>
    <property type="evidence" value="ECO:0007669"/>
    <property type="project" value="UniProtKB-KW"/>
</dbReference>
<name>A0A1M6C6P2_9FIRM</name>
<keyword evidence="6" id="KW-0238">DNA-binding</keyword>
<dbReference type="Gene3D" id="1.10.10.60">
    <property type="entry name" value="Homeodomain-like"/>
    <property type="match status" value="1"/>
</dbReference>
<dbReference type="InterPro" id="IPR025662">
    <property type="entry name" value="Sigma_54_int_dom_ATP-bd_1"/>
</dbReference>
<dbReference type="EMBL" id="FQZL01000005">
    <property type="protein sequence ID" value="SHI56378.1"/>
    <property type="molecule type" value="Genomic_DNA"/>
</dbReference>
<evidence type="ECO:0000256" key="1">
    <source>
        <dbReference type="ARBA" id="ARBA00022741"/>
    </source>
</evidence>
<dbReference type="STRING" id="1121476.SAMN02745751_00592"/>
<evidence type="ECO:0000256" key="2">
    <source>
        <dbReference type="ARBA" id="ARBA00022840"/>
    </source>
</evidence>
<dbReference type="PRINTS" id="PR01590">
    <property type="entry name" value="HTHFIS"/>
</dbReference>
<dbReference type="InterPro" id="IPR010524">
    <property type="entry name" value="Sig_transdc_resp-reg_PrpR_N"/>
</dbReference>
<dbReference type="GO" id="GO:0006355">
    <property type="term" value="P:regulation of DNA-templated transcription"/>
    <property type="evidence" value="ECO:0007669"/>
    <property type="project" value="InterPro"/>
</dbReference>
<dbReference type="Pfam" id="PF25601">
    <property type="entry name" value="AAA_lid_14"/>
    <property type="match status" value="1"/>
</dbReference>
<dbReference type="Gene3D" id="3.40.50.300">
    <property type="entry name" value="P-loop containing nucleotide triphosphate hydrolases"/>
    <property type="match status" value="1"/>
</dbReference>
<dbReference type="AlphaFoldDB" id="A0A1M6C6P2"/>
<sequence length="598" mass="67627">MKKIRILGIAPYEGMKTMMQNLAAKRKDIDLTVYIGDLDKGVEIARKNVDKNFDVIISRGGTASMIEKITDIPLVRISLSVYDIIRAIKMAENYTGKYAIVGYPGITETAKLLCDLLQYDIDIYTINSVDEVSGLLSDLKKKGYQMILCDMIANTTAKRLGMNAILITSGDESINIAFDQASRLYKSYFAIKENNLFLEKVMGEYDEKVMVYDKTGQLKLSTVDRDNLEAYTKIAEKELEASFKTNNRKFIKRMGEFSISVTSKVSSISNSTYVVYCFNENHNLQSSNRFGISYLTKDEVDASFFNSFYSIASPLSEMENDIRQMSTVDSPIMILGETGTGKSQIAKLLYARSSLNNNPLITLDCNLMDDKTWFFLLNHYNSPLTDSDNTLYFMDIHKLPEDRKDYLLTTLVSTNVHKRNRLLMSCATNESGGNHISAKEYINQLTCMTIHLAPLRERTGDIPQMSSLYINALNLDLAKQIIGFVPEAMELMKNYNWPANFTQFKRVLREMVTVTTTPYIPTETVESILEKEKLTAAAASIISPENEDLLSFPLDTTMTLNEISREIISLYIEKAGGNQSLAAKRLGISRTTLWRYLK</sequence>
<accession>A0A1M6C6P2</accession>
<dbReference type="SUPFAM" id="SSF159800">
    <property type="entry name" value="PrpR receptor domain-like"/>
    <property type="match status" value="1"/>
</dbReference>
<reference evidence="6 7" key="1">
    <citation type="submission" date="2016-11" db="EMBL/GenBank/DDBJ databases">
        <authorList>
            <person name="Jaros S."/>
            <person name="Januszkiewicz K."/>
            <person name="Wedrychowicz H."/>
        </authorList>
    </citation>
    <scope>NUCLEOTIDE SEQUENCE [LARGE SCALE GENOMIC DNA]</scope>
    <source>
        <strain evidence="6 7">DSM 17477</strain>
    </source>
</reference>
<evidence type="ECO:0000313" key="7">
    <source>
        <dbReference type="Proteomes" id="UP000184052"/>
    </source>
</evidence>
<dbReference type="OrthoDB" id="5411866at2"/>
<gene>
    <name evidence="6" type="ORF">SAMN02745751_00592</name>
</gene>
<dbReference type="Gene3D" id="1.10.8.60">
    <property type="match status" value="1"/>
</dbReference>
<keyword evidence="3" id="KW-0805">Transcription regulation</keyword>
<evidence type="ECO:0000313" key="6">
    <source>
        <dbReference type="EMBL" id="SHI56378.1"/>
    </source>
</evidence>
<protein>
    <submittedName>
        <fullName evidence="6">Transcriptional regulator containing an AAA-type ATPase domain and a DNA-binding domain</fullName>
    </submittedName>
</protein>
<feature type="domain" description="Sigma-54 factor interaction" evidence="5">
    <location>
        <begin position="308"/>
        <end position="513"/>
    </location>
</feature>
<keyword evidence="1" id="KW-0547">Nucleotide-binding</keyword>
<dbReference type="Pfam" id="PF14532">
    <property type="entry name" value="Sigma54_activ_2"/>
    <property type="match status" value="1"/>
</dbReference>